<proteinExistence type="predicted"/>
<gene>
    <name evidence="1" type="ORF">D9758_000755</name>
</gene>
<keyword evidence="2" id="KW-1185">Reference proteome</keyword>
<organism evidence="1 2">
    <name type="scientific">Tetrapyrgos nigripes</name>
    <dbReference type="NCBI Taxonomy" id="182062"/>
    <lineage>
        <taxon>Eukaryota</taxon>
        <taxon>Fungi</taxon>
        <taxon>Dikarya</taxon>
        <taxon>Basidiomycota</taxon>
        <taxon>Agaricomycotina</taxon>
        <taxon>Agaricomycetes</taxon>
        <taxon>Agaricomycetidae</taxon>
        <taxon>Agaricales</taxon>
        <taxon>Marasmiineae</taxon>
        <taxon>Marasmiaceae</taxon>
        <taxon>Tetrapyrgos</taxon>
    </lineage>
</organism>
<comment type="caution">
    <text evidence="1">The sequence shown here is derived from an EMBL/GenBank/DDBJ whole genome shotgun (WGS) entry which is preliminary data.</text>
</comment>
<protein>
    <submittedName>
        <fullName evidence="1">Uncharacterized protein</fullName>
    </submittedName>
</protein>
<dbReference type="Proteomes" id="UP000559256">
    <property type="component" value="Unassembled WGS sequence"/>
</dbReference>
<sequence length="259" mass="29528">MQDPRKYVQTILTILENKREVDEADVLKALKRISTEAEAEEGEILVKHGDLDVQELLASPLSYLEDVQSFHPGHDGEAVKRYAREVEEFVSRSRKHWIEILSSPPSASKETNHINLLQATSKKLEKVENSKILRHLSALGNSDGDQNAQIDILKGREAQRSDSIEALSDRIRDLQQTQWGEIDELKELLSKHEWHASISAISRRLTEDSFDERVSKDHEDAKEDSEQFRRKLEAELDEFLRADGPVQSVCNATIALLQL</sequence>
<accession>A0A8H5GZQ5</accession>
<evidence type="ECO:0000313" key="1">
    <source>
        <dbReference type="EMBL" id="KAF5373930.1"/>
    </source>
</evidence>
<dbReference type="AlphaFoldDB" id="A0A8H5GZQ5"/>
<reference evidence="1 2" key="1">
    <citation type="journal article" date="2020" name="ISME J.">
        <title>Uncovering the hidden diversity of litter-decomposition mechanisms in mushroom-forming fungi.</title>
        <authorList>
            <person name="Floudas D."/>
            <person name="Bentzer J."/>
            <person name="Ahren D."/>
            <person name="Johansson T."/>
            <person name="Persson P."/>
            <person name="Tunlid A."/>
        </authorList>
    </citation>
    <scope>NUCLEOTIDE SEQUENCE [LARGE SCALE GENOMIC DNA]</scope>
    <source>
        <strain evidence="1 2">CBS 291.85</strain>
    </source>
</reference>
<evidence type="ECO:0000313" key="2">
    <source>
        <dbReference type="Proteomes" id="UP000559256"/>
    </source>
</evidence>
<dbReference type="EMBL" id="JAACJM010000003">
    <property type="protein sequence ID" value="KAF5373930.1"/>
    <property type="molecule type" value="Genomic_DNA"/>
</dbReference>
<name>A0A8H5GZQ5_9AGAR</name>